<sequence length="150" mass="17757">MKRLFVIFLIFVSIEIKSKESNDSNTFLLIGEPYKIEFVEFNSDENKIRPSTWKLSIRNVEIIEGKDVSYPNRISVYLEARNGTVIEKYKQIVLKVEGVSEKPELLHWFKPVQVICLPENLVDDEMLDIYFEIPMSEWSDKCRFYNEPIK</sequence>
<protein>
    <submittedName>
        <fullName evidence="1">Uncharacterized protein</fullName>
    </submittedName>
</protein>
<name>A0ABV7JGD1_9GAMM</name>
<organism evidence="1 2">
    <name type="scientific">Marinicella sediminis</name>
    <dbReference type="NCBI Taxonomy" id="1792834"/>
    <lineage>
        <taxon>Bacteria</taxon>
        <taxon>Pseudomonadati</taxon>
        <taxon>Pseudomonadota</taxon>
        <taxon>Gammaproteobacteria</taxon>
        <taxon>Lysobacterales</taxon>
        <taxon>Marinicellaceae</taxon>
        <taxon>Marinicella</taxon>
    </lineage>
</organism>
<keyword evidence="2" id="KW-1185">Reference proteome</keyword>
<dbReference type="RefSeq" id="WP_157893050.1">
    <property type="nucleotide sequence ID" value="NZ_JBHRTS010000015.1"/>
</dbReference>
<reference evidence="2" key="1">
    <citation type="journal article" date="2019" name="Int. J. Syst. Evol. Microbiol.">
        <title>The Global Catalogue of Microorganisms (GCM) 10K type strain sequencing project: providing services to taxonomists for standard genome sequencing and annotation.</title>
        <authorList>
            <consortium name="The Broad Institute Genomics Platform"/>
            <consortium name="The Broad Institute Genome Sequencing Center for Infectious Disease"/>
            <person name="Wu L."/>
            <person name="Ma J."/>
        </authorList>
    </citation>
    <scope>NUCLEOTIDE SEQUENCE [LARGE SCALE GENOMIC DNA]</scope>
    <source>
        <strain evidence="2">KCTC 42953</strain>
    </source>
</reference>
<accession>A0ABV7JGD1</accession>
<proteinExistence type="predicted"/>
<dbReference type="EMBL" id="JBHRTS010000015">
    <property type="protein sequence ID" value="MFC3195955.1"/>
    <property type="molecule type" value="Genomic_DNA"/>
</dbReference>
<evidence type="ECO:0000313" key="2">
    <source>
        <dbReference type="Proteomes" id="UP001595533"/>
    </source>
</evidence>
<gene>
    <name evidence="1" type="ORF">ACFODZ_17020</name>
</gene>
<evidence type="ECO:0000313" key="1">
    <source>
        <dbReference type="EMBL" id="MFC3195955.1"/>
    </source>
</evidence>
<dbReference type="Proteomes" id="UP001595533">
    <property type="component" value="Unassembled WGS sequence"/>
</dbReference>
<comment type="caution">
    <text evidence="1">The sequence shown here is derived from an EMBL/GenBank/DDBJ whole genome shotgun (WGS) entry which is preliminary data.</text>
</comment>